<keyword evidence="7" id="KW-1185">Reference proteome</keyword>
<dbReference type="EMBL" id="JAAAWP010000001">
    <property type="protein sequence ID" value="NDW20354.1"/>
    <property type="molecule type" value="Genomic_DNA"/>
</dbReference>
<evidence type="ECO:0000259" key="5">
    <source>
        <dbReference type="PROSITE" id="PS50887"/>
    </source>
</evidence>
<dbReference type="PANTHER" id="PTHR44757">
    <property type="entry name" value="DIGUANYLATE CYCLASE DGCP"/>
    <property type="match status" value="1"/>
</dbReference>
<dbReference type="SMART" id="SM00267">
    <property type="entry name" value="GGDEF"/>
    <property type="match status" value="1"/>
</dbReference>
<feature type="compositionally biased region" description="Low complexity" evidence="2">
    <location>
        <begin position="7"/>
        <end position="18"/>
    </location>
</feature>
<dbReference type="InterPro" id="IPR001633">
    <property type="entry name" value="EAL_dom"/>
</dbReference>
<dbReference type="CDD" id="cd00130">
    <property type="entry name" value="PAS"/>
    <property type="match status" value="1"/>
</dbReference>
<dbReference type="Pfam" id="PF08447">
    <property type="entry name" value="PAS_3"/>
    <property type="match status" value="1"/>
</dbReference>
<feature type="domain" description="PAS" evidence="3">
    <location>
        <begin position="67"/>
        <end position="102"/>
    </location>
</feature>
<evidence type="ECO:0000256" key="2">
    <source>
        <dbReference type="SAM" id="MobiDB-lite"/>
    </source>
</evidence>
<sequence length="602" mass="67408">MARESDFSTSSRVSSSKATSDKATSDKASLRKASSETVQSLTAREAAESHFLQLISSLPKVSVQGYDKHRRVIYWNTSSEDIYGYSAKEALGQRLEDLIIPEFMRNDVISFHNKWIVEGVPIPSGELALIRKDGQTVNVFSSHVMLKEGSDSPEMFCVDIDLSDQHAVRAELEKIATTDLLTGLPNRRHLELKLKSRIEEASSASAAMAVFFIDLDMFKDINDTLGHTWGDKLLTAFAERLQECVGDAFFVARFGGDEFVVVSNLIDEKCSISSMAERIVDCCKESFPLGAENVFVTSSVGVSLFPEDGKEVETLLKNADAAMYEAKDSGRNRYSIFSKDLSLFLHKQRNIASRLRASIQKNEFTLLYQPQIDLRNGSIISCEALLRWTPEVAEHSAPPDVFIPIAERTDLIISIGRWVLEEACRQARHWRNKGIEICIHINVSSSELEQDDFFERLTKCREKYDLPPSAIGLELTENILIKSDEQVLDGLQKQRALGVEISIDDFGTGYSSLSYLKRFPVSHLKIDRSFLENAPESEYDGALMEAIVNLGRKLNLQIVVEGIETQSQLTYCQNVGIECAQGYLFAKPLPAKDIETRLLEQG</sequence>
<dbReference type="SUPFAM" id="SSF55073">
    <property type="entry name" value="Nucleotide cyclase"/>
    <property type="match status" value="1"/>
</dbReference>
<feature type="compositionally biased region" description="Basic and acidic residues" evidence="2">
    <location>
        <begin position="19"/>
        <end position="29"/>
    </location>
</feature>
<gene>
    <name evidence="6" type="ORF">GTW09_02255</name>
</gene>
<dbReference type="Gene3D" id="3.20.20.450">
    <property type="entry name" value="EAL domain"/>
    <property type="match status" value="1"/>
</dbReference>
<dbReference type="PANTHER" id="PTHR44757:SF2">
    <property type="entry name" value="BIOFILM ARCHITECTURE MAINTENANCE PROTEIN MBAA"/>
    <property type="match status" value="1"/>
</dbReference>
<dbReference type="NCBIfam" id="TIGR00229">
    <property type="entry name" value="sensory_box"/>
    <property type="match status" value="1"/>
</dbReference>
<dbReference type="Gene3D" id="3.30.450.20">
    <property type="entry name" value="PAS domain"/>
    <property type="match status" value="1"/>
</dbReference>
<evidence type="ECO:0000313" key="6">
    <source>
        <dbReference type="EMBL" id="NDW20354.1"/>
    </source>
</evidence>
<dbReference type="CDD" id="cd01948">
    <property type="entry name" value="EAL"/>
    <property type="match status" value="1"/>
</dbReference>
<dbReference type="InterPro" id="IPR029787">
    <property type="entry name" value="Nucleotide_cyclase"/>
</dbReference>
<dbReference type="RefSeq" id="WP_163109715.1">
    <property type="nucleotide sequence ID" value="NZ_JAAAWP010000001.1"/>
</dbReference>
<dbReference type="AlphaFoldDB" id="A0A6L9MQ55"/>
<dbReference type="NCBIfam" id="TIGR00254">
    <property type="entry name" value="GGDEF"/>
    <property type="match status" value="1"/>
</dbReference>
<protein>
    <submittedName>
        <fullName evidence="6">EAL domain-containing protein</fullName>
    </submittedName>
</protein>
<comment type="caution">
    <text evidence="6">The sequence shown here is derived from an EMBL/GenBank/DDBJ whole genome shotgun (WGS) entry which is preliminary data.</text>
</comment>
<dbReference type="Pfam" id="PF00990">
    <property type="entry name" value="GGDEF"/>
    <property type="match status" value="1"/>
</dbReference>
<feature type="domain" description="GGDEF" evidence="5">
    <location>
        <begin position="206"/>
        <end position="339"/>
    </location>
</feature>
<dbReference type="PROSITE" id="PS50883">
    <property type="entry name" value="EAL"/>
    <property type="match status" value="1"/>
</dbReference>
<dbReference type="Gene3D" id="3.30.70.270">
    <property type="match status" value="1"/>
</dbReference>
<name>A0A6L9MQ55_9ALTE</name>
<dbReference type="InterPro" id="IPR035965">
    <property type="entry name" value="PAS-like_dom_sf"/>
</dbReference>
<evidence type="ECO:0000313" key="7">
    <source>
        <dbReference type="Proteomes" id="UP000478837"/>
    </source>
</evidence>
<feature type="region of interest" description="Disordered" evidence="2">
    <location>
        <begin position="1"/>
        <end position="34"/>
    </location>
</feature>
<dbReference type="InterPro" id="IPR035919">
    <property type="entry name" value="EAL_sf"/>
</dbReference>
<dbReference type="Pfam" id="PF00563">
    <property type="entry name" value="EAL"/>
    <property type="match status" value="1"/>
</dbReference>
<dbReference type="PROSITE" id="PS50112">
    <property type="entry name" value="PAS"/>
    <property type="match status" value="1"/>
</dbReference>
<dbReference type="SMART" id="SM00052">
    <property type="entry name" value="EAL"/>
    <property type="match status" value="1"/>
</dbReference>
<dbReference type="CDD" id="cd01949">
    <property type="entry name" value="GGDEF"/>
    <property type="match status" value="1"/>
</dbReference>
<evidence type="ECO:0000259" key="3">
    <source>
        <dbReference type="PROSITE" id="PS50112"/>
    </source>
</evidence>
<comment type="cofactor">
    <cofactor evidence="1">
        <name>Mg(2+)</name>
        <dbReference type="ChEBI" id="CHEBI:18420"/>
    </cofactor>
</comment>
<dbReference type="InterPro" id="IPR043128">
    <property type="entry name" value="Rev_trsase/Diguanyl_cyclase"/>
</dbReference>
<dbReference type="InterPro" id="IPR000160">
    <property type="entry name" value="GGDEF_dom"/>
</dbReference>
<dbReference type="SUPFAM" id="SSF141868">
    <property type="entry name" value="EAL domain-like"/>
    <property type="match status" value="1"/>
</dbReference>
<dbReference type="InterPro" id="IPR013655">
    <property type="entry name" value="PAS_fold_3"/>
</dbReference>
<evidence type="ECO:0000259" key="4">
    <source>
        <dbReference type="PROSITE" id="PS50883"/>
    </source>
</evidence>
<dbReference type="PROSITE" id="PS50887">
    <property type="entry name" value="GGDEF"/>
    <property type="match status" value="1"/>
</dbReference>
<dbReference type="FunFam" id="3.30.70.270:FF:000001">
    <property type="entry name" value="Diguanylate cyclase domain protein"/>
    <property type="match status" value="1"/>
</dbReference>
<dbReference type="InterPro" id="IPR000014">
    <property type="entry name" value="PAS"/>
</dbReference>
<proteinExistence type="predicted"/>
<reference evidence="6 7" key="1">
    <citation type="submission" date="2020-01" db="EMBL/GenBank/DDBJ databases">
        <title>Genomes of bacteria type strains.</title>
        <authorList>
            <person name="Chen J."/>
            <person name="Zhu S."/>
            <person name="Yang J."/>
        </authorList>
    </citation>
    <scope>NUCLEOTIDE SEQUENCE [LARGE SCALE GENOMIC DNA]</scope>
    <source>
        <strain evidence="6 7">LMG 22958</strain>
    </source>
</reference>
<dbReference type="SUPFAM" id="SSF55785">
    <property type="entry name" value="PYP-like sensor domain (PAS domain)"/>
    <property type="match status" value="1"/>
</dbReference>
<accession>A0A6L9MQ55</accession>
<feature type="domain" description="EAL" evidence="4">
    <location>
        <begin position="348"/>
        <end position="602"/>
    </location>
</feature>
<dbReference type="GO" id="GO:0003824">
    <property type="term" value="F:catalytic activity"/>
    <property type="evidence" value="ECO:0007669"/>
    <property type="project" value="UniProtKB-ARBA"/>
</dbReference>
<dbReference type="InterPro" id="IPR052155">
    <property type="entry name" value="Biofilm_reg_signaling"/>
</dbReference>
<evidence type="ECO:0000256" key="1">
    <source>
        <dbReference type="ARBA" id="ARBA00001946"/>
    </source>
</evidence>
<dbReference type="Proteomes" id="UP000478837">
    <property type="component" value="Unassembled WGS sequence"/>
</dbReference>
<organism evidence="6 7">
    <name type="scientific">Alteromonas hispanica</name>
    <dbReference type="NCBI Taxonomy" id="315421"/>
    <lineage>
        <taxon>Bacteria</taxon>
        <taxon>Pseudomonadati</taxon>
        <taxon>Pseudomonadota</taxon>
        <taxon>Gammaproteobacteria</taxon>
        <taxon>Alteromonadales</taxon>
        <taxon>Alteromonadaceae</taxon>
        <taxon>Alteromonas/Salinimonas group</taxon>
        <taxon>Alteromonas</taxon>
    </lineage>
</organism>
<dbReference type="SMART" id="SM00091">
    <property type="entry name" value="PAS"/>
    <property type="match status" value="1"/>
</dbReference>